<dbReference type="Proteomes" id="UP001174909">
    <property type="component" value="Unassembled WGS sequence"/>
</dbReference>
<name>A0AA35SP28_GEOBA</name>
<reference evidence="1" key="1">
    <citation type="submission" date="2023-03" db="EMBL/GenBank/DDBJ databases">
        <authorList>
            <person name="Steffen K."/>
            <person name="Cardenas P."/>
        </authorList>
    </citation>
    <scope>NUCLEOTIDE SEQUENCE</scope>
</reference>
<sequence>MNRCRRIEYFTTNSTQSITDGLGAVKERQKWITKAGYELEVGMLGTAKQRKKRITKARYELVLEDQVYFNTILLP</sequence>
<dbReference type="AlphaFoldDB" id="A0AA35SP28"/>
<evidence type="ECO:0000313" key="2">
    <source>
        <dbReference type="Proteomes" id="UP001174909"/>
    </source>
</evidence>
<comment type="caution">
    <text evidence="1">The sequence shown here is derived from an EMBL/GenBank/DDBJ whole genome shotgun (WGS) entry which is preliminary data.</text>
</comment>
<accession>A0AA35SP28</accession>
<keyword evidence="2" id="KW-1185">Reference proteome</keyword>
<proteinExistence type="predicted"/>
<evidence type="ECO:0000313" key="1">
    <source>
        <dbReference type="EMBL" id="CAI8033388.1"/>
    </source>
</evidence>
<organism evidence="1 2">
    <name type="scientific">Geodia barretti</name>
    <name type="common">Barrett's horny sponge</name>
    <dbReference type="NCBI Taxonomy" id="519541"/>
    <lineage>
        <taxon>Eukaryota</taxon>
        <taxon>Metazoa</taxon>
        <taxon>Porifera</taxon>
        <taxon>Demospongiae</taxon>
        <taxon>Heteroscleromorpha</taxon>
        <taxon>Tetractinellida</taxon>
        <taxon>Astrophorina</taxon>
        <taxon>Geodiidae</taxon>
        <taxon>Geodia</taxon>
    </lineage>
</organism>
<protein>
    <submittedName>
        <fullName evidence="1">Uncharacterized protein</fullName>
    </submittedName>
</protein>
<dbReference type="EMBL" id="CASHTH010002662">
    <property type="protein sequence ID" value="CAI8033388.1"/>
    <property type="molecule type" value="Genomic_DNA"/>
</dbReference>
<gene>
    <name evidence="1" type="ORF">GBAR_LOCUS18832</name>
</gene>